<dbReference type="RefSeq" id="WP_057506994.1">
    <property type="nucleotide sequence ID" value="NZ_LDJK01000005.1"/>
</dbReference>
<sequence length="405" mass="43247">MNTLHRFNLLLTGLALMLSASVDAAPLFSPATAPDSLHGRAALALKMASQYSPSTAPLWIDLAASAVNADTASLEFELQGQRLTATRVQGVRLADGTISWSGAIAADSQEDEGSIDLVRTPEGVTGIIKRGDLYRIEPAGGRHHLLSLDTQLPALPRHGTDHSAPSLLSSAKDTAAVAGKASSAAGPSVIRVLAVTTNAIDKAQGARVRSLIQLGITEGNRTYVDSNIDAQMELAGYEPIAYGGTSMSQALQYFRDPRTPGSKAVRALRDQAKADVVMLVMGNDFYCGVAPVGASAEDAFMVVRVECLAGNDTVPHELGHIIGSSHNPENGSGALYPYAYGRQVCNLGRRNWHSVMAYPCQNRSARAQKWTSPIVMHDGRATGNAQRFDNRRVMEENRERVAGFR</sequence>
<dbReference type="GO" id="GO:0008237">
    <property type="term" value="F:metallopeptidase activity"/>
    <property type="evidence" value="ECO:0007669"/>
    <property type="project" value="InterPro"/>
</dbReference>
<feature type="signal peptide" evidence="1">
    <location>
        <begin position="1"/>
        <end position="24"/>
    </location>
</feature>
<dbReference type="SUPFAM" id="SSF55486">
    <property type="entry name" value="Metalloproteases ('zincins'), catalytic domain"/>
    <property type="match status" value="1"/>
</dbReference>
<evidence type="ECO:0000313" key="2">
    <source>
        <dbReference type="EMBL" id="KRG77149.1"/>
    </source>
</evidence>
<feature type="chain" id="PRO_5006395145" description="Peptidyl-Asp metalloendopeptidase" evidence="1">
    <location>
        <begin position="25"/>
        <end position="405"/>
    </location>
</feature>
<evidence type="ECO:0000313" key="3">
    <source>
        <dbReference type="Proteomes" id="UP000051386"/>
    </source>
</evidence>
<proteinExistence type="predicted"/>
<organism evidence="2 3">
    <name type="scientific">Stenotrophomonas chelatiphaga</name>
    <dbReference type="NCBI Taxonomy" id="517011"/>
    <lineage>
        <taxon>Bacteria</taxon>
        <taxon>Pseudomonadati</taxon>
        <taxon>Pseudomonadota</taxon>
        <taxon>Gammaproteobacteria</taxon>
        <taxon>Lysobacterales</taxon>
        <taxon>Lysobacteraceae</taxon>
        <taxon>Stenotrophomonas</taxon>
    </lineage>
</organism>
<name>A0A0R0D4T7_9GAMM</name>
<dbReference type="Proteomes" id="UP000051386">
    <property type="component" value="Unassembled WGS sequence"/>
</dbReference>
<gene>
    <name evidence="2" type="ORF">ABB28_01960</name>
</gene>
<comment type="caution">
    <text evidence="2">The sequence shown here is derived from an EMBL/GenBank/DDBJ whole genome shotgun (WGS) entry which is preliminary data.</text>
</comment>
<dbReference type="AlphaFoldDB" id="A0A0R0D4T7"/>
<accession>A0A0R0D4T7</accession>
<dbReference type="Pfam" id="PF13688">
    <property type="entry name" value="Reprolysin_5"/>
    <property type="match status" value="1"/>
</dbReference>
<dbReference type="InterPro" id="IPR024079">
    <property type="entry name" value="MetalloPept_cat_dom_sf"/>
</dbReference>
<reference evidence="2 3" key="1">
    <citation type="submission" date="2015-05" db="EMBL/GenBank/DDBJ databases">
        <title>Genome sequencing and analysis of members of genus Stenotrophomonas.</title>
        <authorList>
            <person name="Patil P.P."/>
            <person name="Midha S."/>
            <person name="Patil P.B."/>
        </authorList>
    </citation>
    <scope>NUCLEOTIDE SEQUENCE [LARGE SCALE GENOMIC DNA]</scope>
    <source>
        <strain evidence="2 3">DSM 21508</strain>
    </source>
</reference>
<keyword evidence="1" id="KW-0732">Signal</keyword>
<evidence type="ECO:0000256" key="1">
    <source>
        <dbReference type="SAM" id="SignalP"/>
    </source>
</evidence>
<evidence type="ECO:0008006" key="4">
    <source>
        <dbReference type="Google" id="ProtNLM"/>
    </source>
</evidence>
<protein>
    <recommendedName>
        <fullName evidence="4">Peptidyl-Asp metalloendopeptidase</fullName>
    </recommendedName>
</protein>
<dbReference type="Gene3D" id="3.40.390.10">
    <property type="entry name" value="Collagenase (Catalytic Domain)"/>
    <property type="match status" value="1"/>
</dbReference>
<keyword evidence="3" id="KW-1185">Reference proteome</keyword>
<dbReference type="EMBL" id="LDJK01000005">
    <property type="protein sequence ID" value="KRG77149.1"/>
    <property type="molecule type" value="Genomic_DNA"/>
</dbReference>
<dbReference type="PATRIC" id="fig|517011.3.peg.2149"/>